<evidence type="ECO:0000259" key="7">
    <source>
        <dbReference type="PROSITE" id="PS51195"/>
    </source>
</evidence>
<evidence type="ECO:0000256" key="5">
    <source>
        <dbReference type="PROSITE-ProRule" id="PRU00552"/>
    </source>
</evidence>
<keyword evidence="9" id="KW-1185">Reference proteome</keyword>
<protein>
    <recommendedName>
        <fullName evidence="7">DEAD-box RNA helicase Q domain-containing protein</fullName>
    </recommendedName>
</protein>
<evidence type="ECO:0000313" key="8">
    <source>
        <dbReference type="EMBL" id="KAL3050694.1"/>
    </source>
</evidence>
<accession>A0ABD2G989</accession>
<evidence type="ECO:0000256" key="3">
    <source>
        <dbReference type="ARBA" id="ARBA00022840"/>
    </source>
</evidence>
<reference evidence="8 9" key="2">
    <citation type="journal article" date="2024" name="G3 (Bethesda)">
        <title>The genome of the cryopelagic Antarctic bald notothen, Trematomus borchgrevinki.</title>
        <authorList>
            <person name="Rayamajhi N."/>
            <person name="Rivera-Colon A.G."/>
            <person name="Minhas B.F."/>
            <person name="Cheng C.C."/>
            <person name="Catchen J.M."/>
        </authorList>
    </citation>
    <scope>NUCLEOTIDE SEQUENCE [LARGE SCALE GENOMIC DNA]</scope>
    <source>
        <strain evidence="8">AGRC-2024</strain>
    </source>
</reference>
<keyword evidence="4" id="KW-0694">RNA-binding</keyword>
<gene>
    <name evidence="8" type="ORF">OYC64_012671</name>
</gene>
<dbReference type="GO" id="GO:0005524">
    <property type="term" value="F:ATP binding"/>
    <property type="evidence" value="ECO:0007669"/>
    <property type="project" value="UniProtKB-KW"/>
</dbReference>
<dbReference type="PROSITE" id="PS51195">
    <property type="entry name" value="Q_MOTIF"/>
    <property type="match status" value="1"/>
</dbReference>
<dbReference type="Proteomes" id="UP001619887">
    <property type="component" value="Unassembled WGS sequence"/>
</dbReference>
<dbReference type="InterPro" id="IPR036612">
    <property type="entry name" value="KH_dom_type_1_sf"/>
</dbReference>
<evidence type="ECO:0000256" key="2">
    <source>
        <dbReference type="ARBA" id="ARBA00022741"/>
    </source>
</evidence>
<dbReference type="CDD" id="cd22430">
    <property type="entry name" value="KH-I_DDX43_DDX53"/>
    <property type="match status" value="2"/>
</dbReference>
<evidence type="ECO:0000256" key="6">
    <source>
        <dbReference type="SAM" id="MobiDB-lite"/>
    </source>
</evidence>
<name>A0ABD2G989_PAGBO</name>
<feature type="region of interest" description="Disordered" evidence="6">
    <location>
        <begin position="199"/>
        <end position="218"/>
    </location>
</feature>
<dbReference type="SUPFAM" id="SSF54791">
    <property type="entry name" value="Eukaryotic type KH-domain (KH-domain type I)"/>
    <property type="match status" value="2"/>
</dbReference>
<organism evidence="8 9">
    <name type="scientific">Pagothenia borchgrevinki</name>
    <name type="common">Bald rockcod</name>
    <name type="synonym">Trematomus borchgrevinki</name>
    <dbReference type="NCBI Taxonomy" id="8213"/>
    <lineage>
        <taxon>Eukaryota</taxon>
        <taxon>Metazoa</taxon>
        <taxon>Chordata</taxon>
        <taxon>Craniata</taxon>
        <taxon>Vertebrata</taxon>
        <taxon>Euteleostomi</taxon>
        <taxon>Actinopterygii</taxon>
        <taxon>Neopterygii</taxon>
        <taxon>Teleostei</taxon>
        <taxon>Neoteleostei</taxon>
        <taxon>Acanthomorphata</taxon>
        <taxon>Eupercaria</taxon>
        <taxon>Perciformes</taxon>
        <taxon>Notothenioidei</taxon>
        <taxon>Nototheniidae</taxon>
        <taxon>Pagothenia</taxon>
    </lineage>
</organism>
<feature type="short sequence motif" description="Q motif" evidence="5">
    <location>
        <begin position="338"/>
        <end position="366"/>
    </location>
</feature>
<comment type="caution">
    <text evidence="8">The sequence shown here is derived from an EMBL/GenBank/DDBJ whole genome shotgun (WGS) entry which is preliminary data.</text>
</comment>
<evidence type="ECO:0000256" key="1">
    <source>
        <dbReference type="ARBA" id="ARBA00022737"/>
    </source>
</evidence>
<dbReference type="InterPro" id="IPR004088">
    <property type="entry name" value="KH_dom_type_1"/>
</dbReference>
<evidence type="ECO:0000256" key="4">
    <source>
        <dbReference type="PROSITE-ProRule" id="PRU00117"/>
    </source>
</evidence>
<keyword evidence="2" id="KW-0547">Nucleotide-binding</keyword>
<dbReference type="Gene3D" id="3.30.1370.10">
    <property type="entry name" value="K Homology domain, type 1"/>
    <property type="match status" value="2"/>
</dbReference>
<keyword evidence="1" id="KW-0677">Repeat</keyword>
<dbReference type="AlphaFoldDB" id="A0ABD2G989"/>
<sequence>MGSSEAQQKAKEMIEELVSDSNSQNASGGPGRGTFGDEKSDSSQPVTFTVENGLVGRIIGKGGAKIRELEESTGARIKVNKGDYQGEVVLMGSSEAQQKAKEMIEELVSDSNSQNASGGPGRGTYGDEKSDSSQPVTFTVENGLVGRIIGKGGAKIRELEESTGARIKINKGDYEGEVVLLGSSEAQQKAKEMIEELVSDSNSQNGPGRGGHFGGGYRGGGNGGGYRGGGNEVGYRGKEDGGETTSSCWSAAELKNSTVVPTLFVMDWKNLRDNKEKFQELKWKDVPPLKKNFYTVAESVSILSAEEVIEWRKENNNIFVDDLLEGGEKRPFPNPCRTFLEAFKPFPEIMENIDRVGFEKPTPIQV</sequence>
<dbReference type="InterPro" id="IPR014014">
    <property type="entry name" value="RNA_helicase_DEAD_Q_motif"/>
</dbReference>
<dbReference type="PROSITE" id="PS50084">
    <property type="entry name" value="KH_TYPE_1"/>
    <property type="match status" value="2"/>
</dbReference>
<evidence type="ECO:0000313" key="9">
    <source>
        <dbReference type="Proteomes" id="UP001619887"/>
    </source>
</evidence>
<dbReference type="GO" id="GO:0003723">
    <property type="term" value="F:RNA binding"/>
    <property type="evidence" value="ECO:0007669"/>
    <property type="project" value="UniProtKB-UniRule"/>
</dbReference>
<feature type="compositionally biased region" description="Gly residues" evidence="6">
    <location>
        <begin position="207"/>
        <end position="218"/>
    </location>
</feature>
<dbReference type="Pfam" id="PF00013">
    <property type="entry name" value="KH_1"/>
    <property type="match status" value="2"/>
</dbReference>
<feature type="domain" description="DEAD-box RNA helicase Q" evidence="7">
    <location>
        <begin position="338"/>
        <end position="366"/>
    </location>
</feature>
<dbReference type="EMBL" id="JBIYXZ010002081">
    <property type="protein sequence ID" value="KAL3050694.1"/>
    <property type="molecule type" value="Genomic_DNA"/>
</dbReference>
<dbReference type="InterPro" id="IPR004087">
    <property type="entry name" value="KH_dom"/>
</dbReference>
<keyword evidence="3" id="KW-0067">ATP-binding</keyword>
<feature type="region of interest" description="Disordered" evidence="6">
    <location>
        <begin position="101"/>
        <end position="138"/>
    </location>
</feature>
<dbReference type="SMART" id="SM00322">
    <property type="entry name" value="KH"/>
    <property type="match status" value="2"/>
</dbReference>
<proteinExistence type="predicted"/>
<dbReference type="PANTHER" id="PTHR10288">
    <property type="entry name" value="KH DOMAIN CONTAINING RNA BINDING PROTEIN"/>
    <property type="match status" value="1"/>
</dbReference>
<feature type="region of interest" description="Disordered" evidence="6">
    <location>
        <begin position="1"/>
        <end position="52"/>
    </location>
</feature>
<reference evidence="8 9" key="1">
    <citation type="journal article" date="2022" name="G3 (Bethesda)">
        <title>Evaluating Illumina-, Nanopore-, and PacBio-based genome assembly strategies with the bald notothen, Trematomus borchgrevinki.</title>
        <authorList>
            <person name="Rayamajhi N."/>
            <person name="Cheng C.C."/>
            <person name="Catchen J.M."/>
        </authorList>
    </citation>
    <scope>NUCLEOTIDE SEQUENCE [LARGE SCALE GENOMIC DNA]</scope>
    <source>
        <strain evidence="8">AGRC-2024</strain>
    </source>
</reference>